<dbReference type="InterPro" id="IPR002931">
    <property type="entry name" value="Transglutaminase-like"/>
</dbReference>
<evidence type="ECO:0000256" key="1">
    <source>
        <dbReference type="SAM" id="MobiDB-lite"/>
    </source>
</evidence>
<dbReference type="InParanoid" id="A0A0C2TH35"/>
<organism evidence="3 4">
    <name type="scientific">Amanita muscaria (strain Koide BX008)</name>
    <dbReference type="NCBI Taxonomy" id="946122"/>
    <lineage>
        <taxon>Eukaryota</taxon>
        <taxon>Fungi</taxon>
        <taxon>Dikarya</taxon>
        <taxon>Basidiomycota</taxon>
        <taxon>Agaricomycotina</taxon>
        <taxon>Agaricomycetes</taxon>
        <taxon>Agaricomycetidae</taxon>
        <taxon>Agaricales</taxon>
        <taxon>Pluteineae</taxon>
        <taxon>Amanitaceae</taxon>
        <taxon>Amanita</taxon>
    </lineage>
</organism>
<dbReference type="InterPro" id="IPR038765">
    <property type="entry name" value="Papain-like_cys_pep_sf"/>
</dbReference>
<dbReference type="GO" id="GO:0005737">
    <property type="term" value="C:cytoplasm"/>
    <property type="evidence" value="ECO:0007669"/>
    <property type="project" value="TreeGrafter"/>
</dbReference>
<proteinExistence type="predicted"/>
<dbReference type="Proteomes" id="UP000054549">
    <property type="component" value="Unassembled WGS sequence"/>
</dbReference>
<feature type="compositionally biased region" description="Pro residues" evidence="1">
    <location>
        <begin position="83"/>
        <end position="98"/>
    </location>
</feature>
<keyword evidence="4" id="KW-1185">Reference proteome</keyword>
<dbReference type="STRING" id="946122.A0A0C2TH35"/>
<dbReference type="SMART" id="SM00460">
    <property type="entry name" value="TGc"/>
    <property type="match status" value="1"/>
</dbReference>
<gene>
    <name evidence="3" type="ORF">M378DRAFT_161094</name>
</gene>
<protein>
    <recommendedName>
        <fullName evidence="2">Transglutaminase-like domain-containing protein</fullName>
    </recommendedName>
</protein>
<feature type="domain" description="Transglutaminase-like" evidence="2">
    <location>
        <begin position="190"/>
        <end position="262"/>
    </location>
</feature>
<feature type="compositionally biased region" description="Acidic residues" evidence="1">
    <location>
        <begin position="99"/>
        <end position="112"/>
    </location>
</feature>
<accession>A0A0C2TH35</accession>
<dbReference type="PANTHER" id="PTHR46333">
    <property type="entry name" value="CYTOKINESIS PROTEIN 3"/>
    <property type="match status" value="1"/>
</dbReference>
<sequence>MHHQVRRPVPPPPPRRKEANETSVADRLANLSLNENPTIRRKVPPPPPRRSSTQQSLDERTPPPIPYHTRPSPDEIRQAFARHPPPPPGTPARLPTPEPESEPEPELELPPADDDACLECYDFSVVDQHAAQFPRHTVRSLDELAYSLTSPFASETEKARAIFTWLHHNIAYDAGAFFSGNIRSQSPADTLHSGLAVCDGYAGLFARLAELAGLQAQKVTGHGKGFGYSPLAPGEHAPPYNGNHAWNCVLLDGEWRLIDSCWGAGYLEGTSYTQKFTPRFFTSSPVEFGKRHYPEDPSYQLLSDDDDGPVSWEDYILDPEGPQLFIDFYIFDFSPMFLQPASKYLPQGLPASFHLFKRCQHMSTEEADNYPYFLLHGDAQIPLQRNAEGGWSASIPSVRAEVSLMRLQTYNGQDAKGVTVRQFLSARGGRSWSWSGLAVWTLAE</sequence>
<evidence type="ECO:0000313" key="3">
    <source>
        <dbReference type="EMBL" id="KIL66229.1"/>
    </source>
</evidence>
<dbReference type="EMBL" id="KN818237">
    <property type="protein sequence ID" value="KIL66229.1"/>
    <property type="molecule type" value="Genomic_DNA"/>
</dbReference>
<dbReference type="HOGENOM" id="CLU_016738_1_1_1"/>
<dbReference type="Pfam" id="PF01841">
    <property type="entry name" value="Transglut_core"/>
    <property type="match status" value="1"/>
</dbReference>
<dbReference type="SUPFAM" id="SSF54001">
    <property type="entry name" value="Cysteine proteinases"/>
    <property type="match status" value="1"/>
</dbReference>
<feature type="region of interest" description="Disordered" evidence="1">
    <location>
        <begin position="1"/>
        <end position="112"/>
    </location>
</feature>
<dbReference type="InterPro" id="IPR052557">
    <property type="entry name" value="CAP/Cytokinesis_protein"/>
</dbReference>
<name>A0A0C2TH35_AMAMK</name>
<dbReference type="PANTHER" id="PTHR46333:SF5">
    <property type="entry name" value="TRANSGLUTAMINASE-LIKE DOMAIN-CONTAINING PROTEIN"/>
    <property type="match status" value="1"/>
</dbReference>
<dbReference type="AlphaFoldDB" id="A0A0C2TH35"/>
<dbReference type="OrthoDB" id="6129702at2759"/>
<evidence type="ECO:0000259" key="2">
    <source>
        <dbReference type="SMART" id="SM00460"/>
    </source>
</evidence>
<reference evidence="3 4" key="1">
    <citation type="submission" date="2014-04" db="EMBL/GenBank/DDBJ databases">
        <title>Evolutionary Origins and Diversification of the Mycorrhizal Mutualists.</title>
        <authorList>
            <consortium name="DOE Joint Genome Institute"/>
            <consortium name="Mycorrhizal Genomics Consortium"/>
            <person name="Kohler A."/>
            <person name="Kuo A."/>
            <person name="Nagy L.G."/>
            <person name="Floudas D."/>
            <person name="Copeland A."/>
            <person name="Barry K.W."/>
            <person name="Cichocki N."/>
            <person name="Veneault-Fourrey C."/>
            <person name="LaButti K."/>
            <person name="Lindquist E.A."/>
            <person name="Lipzen A."/>
            <person name="Lundell T."/>
            <person name="Morin E."/>
            <person name="Murat C."/>
            <person name="Riley R."/>
            <person name="Ohm R."/>
            <person name="Sun H."/>
            <person name="Tunlid A."/>
            <person name="Henrissat B."/>
            <person name="Grigoriev I.V."/>
            <person name="Hibbett D.S."/>
            <person name="Martin F."/>
        </authorList>
    </citation>
    <scope>NUCLEOTIDE SEQUENCE [LARGE SCALE GENOMIC DNA]</scope>
    <source>
        <strain evidence="3 4">Koide BX008</strain>
    </source>
</reference>
<evidence type="ECO:0000313" key="4">
    <source>
        <dbReference type="Proteomes" id="UP000054549"/>
    </source>
</evidence>
<dbReference type="Gene3D" id="3.10.620.30">
    <property type="match status" value="1"/>
</dbReference>